<dbReference type="OrthoDB" id="378564at2759"/>
<accession>A0A8S1EPK1</accession>
<comment type="caution">
    <text evidence="7">The sequence shown here is derived from an EMBL/GenBank/DDBJ whole genome shotgun (WGS) entry which is preliminary data.</text>
</comment>
<protein>
    <recommendedName>
        <fullName evidence="9">Cleft lip and palate transmembrane protein 1</fullName>
    </recommendedName>
</protein>
<dbReference type="AlphaFoldDB" id="A0A8S1EPK1"/>
<evidence type="ECO:0000256" key="6">
    <source>
        <dbReference type="SAM" id="Phobius"/>
    </source>
</evidence>
<keyword evidence="3 6" id="KW-0812">Transmembrane</keyword>
<dbReference type="GO" id="GO:0016020">
    <property type="term" value="C:membrane"/>
    <property type="evidence" value="ECO:0007669"/>
    <property type="project" value="UniProtKB-SubCell"/>
</dbReference>
<evidence type="ECO:0008006" key="9">
    <source>
        <dbReference type="Google" id="ProtNLM"/>
    </source>
</evidence>
<sequence>MEEPVERQNPAAQENAPIWNILQPKFFLRAFMLYSIIVSATNFLKGGKSKYDKDAIIVRNLLKPLESFDLYVYLDQSSSPITNFDDKIPVWIERSIKFSDWNGGQKGDGVYNHQITLKTPEYLQKNQSIFLHSIIVKSGQTIDPKSTNYYRNKVTYKIKQLNKYMKKYYKRTANLLTGKSEKSDEYLKKADVIKYEVLNYWHPNVSINVVDHQVEYAKEKIPMPFDEVIEFDPLFTFYRPIVYINTFWNLRDEYQPINETVKSINLSLSYYPLSSLMFQLYMSQDMKPSYAVALSDEMEEDDNDYLKRAFLETNPILLAVTAIVSVLHLIFEFLAFKNDIQFWNNKKDLVGMSVRTVLFNIFQSLIVFLYITDNDTNFVVMFSVFFGFLLECWKIPKVLDIEVEKMQKWFFVIPKVRFSDKGSYVESETKTYDDMAFRYLGWILFPLLVGYAIYSVIYVEQKGWYSWVLGVLYGYLLTFGFIMMTPQLFINYKLKSVAHLPWRMLTYKFINTFIDDLFAFVIKMPMMYRLGCFRDDIIFLIYLYQRWAYRVDKSRVNEFGVIGEPELRENEGEEVSESKKEK</sequence>
<evidence type="ECO:0000256" key="4">
    <source>
        <dbReference type="ARBA" id="ARBA00022989"/>
    </source>
</evidence>
<dbReference type="Proteomes" id="UP000494206">
    <property type="component" value="Unassembled WGS sequence"/>
</dbReference>
<dbReference type="EMBL" id="CADEPM010000004">
    <property type="protein sequence ID" value="CAB3403958.1"/>
    <property type="molecule type" value="Genomic_DNA"/>
</dbReference>
<dbReference type="PANTHER" id="PTHR21347:SF14">
    <property type="entry name" value="LIPID SCRAMBLASE CLPTM1-RELATED"/>
    <property type="match status" value="1"/>
</dbReference>
<dbReference type="PANTHER" id="PTHR21347">
    <property type="entry name" value="CLEFT LIP AND PALATE ASSOCIATED TRANSMEMBRANE PROTEIN-RELATED"/>
    <property type="match status" value="1"/>
</dbReference>
<evidence type="ECO:0000313" key="7">
    <source>
        <dbReference type="EMBL" id="CAB3403958.1"/>
    </source>
</evidence>
<dbReference type="GO" id="GO:0012505">
    <property type="term" value="C:endomembrane system"/>
    <property type="evidence" value="ECO:0007669"/>
    <property type="project" value="TreeGrafter"/>
</dbReference>
<keyword evidence="5 6" id="KW-0472">Membrane</keyword>
<feature type="transmembrane region" description="Helical" evidence="6">
    <location>
        <begin position="439"/>
        <end position="458"/>
    </location>
</feature>
<feature type="transmembrane region" description="Helical" evidence="6">
    <location>
        <begin position="464"/>
        <end position="484"/>
    </location>
</feature>
<evidence type="ECO:0000256" key="3">
    <source>
        <dbReference type="ARBA" id="ARBA00022692"/>
    </source>
</evidence>
<feature type="transmembrane region" description="Helical" evidence="6">
    <location>
        <begin position="348"/>
        <end position="372"/>
    </location>
</feature>
<reference evidence="7 8" key="1">
    <citation type="submission" date="2020-04" db="EMBL/GenBank/DDBJ databases">
        <authorList>
            <person name="Laetsch R D."/>
            <person name="Stevens L."/>
            <person name="Kumar S."/>
            <person name="Blaxter L. M."/>
        </authorList>
    </citation>
    <scope>NUCLEOTIDE SEQUENCE [LARGE SCALE GENOMIC DNA]</scope>
</reference>
<comment type="subcellular location">
    <subcellularLocation>
        <location evidence="1">Membrane</location>
        <topology evidence="1">Multi-pass membrane protein</topology>
    </subcellularLocation>
</comment>
<gene>
    <name evidence="7" type="ORF">CBOVIS_LOCUS6359</name>
</gene>
<evidence type="ECO:0000313" key="8">
    <source>
        <dbReference type="Proteomes" id="UP000494206"/>
    </source>
</evidence>
<comment type="similarity">
    <text evidence="2">Belongs to the CLPTM1 family.</text>
</comment>
<keyword evidence="8" id="KW-1185">Reference proteome</keyword>
<feature type="transmembrane region" description="Helical" evidence="6">
    <location>
        <begin position="505"/>
        <end position="522"/>
    </location>
</feature>
<keyword evidence="4 6" id="KW-1133">Transmembrane helix</keyword>
<evidence type="ECO:0000256" key="5">
    <source>
        <dbReference type="ARBA" id="ARBA00023136"/>
    </source>
</evidence>
<dbReference type="Pfam" id="PF05602">
    <property type="entry name" value="CLPTM1"/>
    <property type="match status" value="1"/>
</dbReference>
<organism evidence="7 8">
    <name type="scientific">Caenorhabditis bovis</name>
    <dbReference type="NCBI Taxonomy" id="2654633"/>
    <lineage>
        <taxon>Eukaryota</taxon>
        <taxon>Metazoa</taxon>
        <taxon>Ecdysozoa</taxon>
        <taxon>Nematoda</taxon>
        <taxon>Chromadorea</taxon>
        <taxon>Rhabditida</taxon>
        <taxon>Rhabditina</taxon>
        <taxon>Rhabditomorpha</taxon>
        <taxon>Rhabditoidea</taxon>
        <taxon>Rhabditidae</taxon>
        <taxon>Peloderinae</taxon>
        <taxon>Caenorhabditis</taxon>
    </lineage>
</organism>
<dbReference type="InterPro" id="IPR008429">
    <property type="entry name" value="CLPTM1"/>
</dbReference>
<name>A0A8S1EPK1_9PELO</name>
<feature type="transmembrane region" description="Helical" evidence="6">
    <location>
        <begin position="316"/>
        <end position="336"/>
    </location>
</feature>
<evidence type="ECO:0000256" key="2">
    <source>
        <dbReference type="ARBA" id="ARBA00009310"/>
    </source>
</evidence>
<evidence type="ECO:0000256" key="1">
    <source>
        <dbReference type="ARBA" id="ARBA00004141"/>
    </source>
</evidence>
<proteinExistence type="inferred from homology"/>